<sequence>MRIDHAQRKRFIPSVHCRNNSDFIHMLLQLGVKSIIGSHLQLMVITKHKWLLIHSQEENTFTAISNTNTFCCYNYMNTLTVFHSHSLSRKKRWRSTSFLLLEVPAMLMVVVSIRLVKCFSYQVFPNIDSSHMHRQWFFQYK</sequence>
<name>A0AAQ3RW53_VIGMU</name>
<feature type="transmembrane region" description="Helical" evidence="1">
    <location>
        <begin position="98"/>
        <end position="116"/>
    </location>
</feature>
<evidence type="ECO:0000313" key="2">
    <source>
        <dbReference type="EMBL" id="WVZ06481.1"/>
    </source>
</evidence>
<organism evidence="2 3">
    <name type="scientific">Vigna mungo</name>
    <name type="common">Black gram</name>
    <name type="synonym">Phaseolus mungo</name>
    <dbReference type="NCBI Taxonomy" id="3915"/>
    <lineage>
        <taxon>Eukaryota</taxon>
        <taxon>Viridiplantae</taxon>
        <taxon>Streptophyta</taxon>
        <taxon>Embryophyta</taxon>
        <taxon>Tracheophyta</taxon>
        <taxon>Spermatophyta</taxon>
        <taxon>Magnoliopsida</taxon>
        <taxon>eudicotyledons</taxon>
        <taxon>Gunneridae</taxon>
        <taxon>Pentapetalae</taxon>
        <taxon>rosids</taxon>
        <taxon>fabids</taxon>
        <taxon>Fabales</taxon>
        <taxon>Fabaceae</taxon>
        <taxon>Papilionoideae</taxon>
        <taxon>50 kb inversion clade</taxon>
        <taxon>NPAAA clade</taxon>
        <taxon>indigoferoid/millettioid clade</taxon>
        <taxon>Phaseoleae</taxon>
        <taxon>Vigna</taxon>
    </lineage>
</organism>
<keyword evidence="1" id="KW-1133">Transmembrane helix</keyword>
<reference evidence="2 3" key="1">
    <citation type="journal article" date="2023" name="Life. Sci Alliance">
        <title>Evolutionary insights into 3D genome organization and epigenetic landscape of Vigna mungo.</title>
        <authorList>
            <person name="Junaid A."/>
            <person name="Singh B."/>
            <person name="Bhatia S."/>
        </authorList>
    </citation>
    <scope>NUCLEOTIDE SEQUENCE [LARGE SCALE GENOMIC DNA]</scope>
    <source>
        <strain evidence="2">Urdbean</strain>
    </source>
</reference>
<gene>
    <name evidence="2" type="ORF">V8G54_019827</name>
</gene>
<evidence type="ECO:0000256" key="1">
    <source>
        <dbReference type="SAM" id="Phobius"/>
    </source>
</evidence>
<keyword evidence="1" id="KW-0472">Membrane</keyword>
<dbReference type="AlphaFoldDB" id="A0AAQ3RW53"/>
<dbReference type="EMBL" id="CP144695">
    <property type="protein sequence ID" value="WVZ06481.1"/>
    <property type="molecule type" value="Genomic_DNA"/>
</dbReference>
<keyword evidence="1" id="KW-0812">Transmembrane</keyword>
<protein>
    <submittedName>
        <fullName evidence="2">Uncharacterized protein</fullName>
    </submittedName>
</protein>
<proteinExistence type="predicted"/>
<evidence type="ECO:0000313" key="3">
    <source>
        <dbReference type="Proteomes" id="UP001374535"/>
    </source>
</evidence>
<accession>A0AAQ3RW53</accession>
<dbReference type="Proteomes" id="UP001374535">
    <property type="component" value="Chromosome 6"/>
</dbReference>
<keyword evidence="3" id="KW-1185">Reference proteome</keyword>